<dbReference type="PANTHER" id="PTHR45460">
    <property type="entry name" value="SIMILAR TO CYSTEINE PROTEINASE"/>
    <property type="match status" value="1"/>
</dbReference>
<feature type="signal peptide" evidence="2">
    <location>
        <begin position="1"/>
        <end position="20"/>
    </location>
</feature>
<feature type="chain" id="PRO_5009535715" description="Fibronectin type-III domain-containing protein" evidence="2">
    <location>
        <begin position="21"/>
        <end position="547"/>
    </location>
</feature>
<protein>
    <recommendedName>
        <fullName evidence="5">Fibronectin type-III domain-containing protein</fullName>
    </recommendedName>
</protein>
<accession>A0A1F8GX85</accession>
<evidence type="ECO:0008006" key="5">
    <source>
        <dbReference type="Google" id="ProtNLM"/>
    </source>
</evidence>
<dbReference type="EMBL" id="MGKP01000010">
    <property type="protein sequence ID" value="OGN29059.1"/>
    <property type="molecule type" value="Genomic_DNA"/>
</dbReference>
<organism evidence="3 4">
    <name type="scientific">Candidatus Yanofskybacteria bacterium RIFCSPLOWO2_01_FULL_49_25</name>
    <dbReference type="NCBI Taxonomy" id="1802701"/>
    <lineage>
        <taxon>Bacteria</taxon>
        <taxon>Candidatus Yanofskyibacteriota</taxon>
    </lineage>
</organism>
<name>A0A1F8GX85_9BACT</name>
<dbReference type="AlphaFoldDB" id="A0A1F8GX85"/>
<comment type="caution">
    <text evidence="3">The sequence shown here is derived from an EMBL/GenBank/DDBJ whole genome shotgun (WGS) entry which is preliminary data.</text>
</comment>
<dbReference type="Gene3D" id="2.130.10.130">
    <property type="entry name" value="Integrin alpha, N-terminal"/>
    <property type="match status" value="1"/>
</dbReference>
<dbReference type="Proteomes" id="UP000179047">
    <property type="component" value="Unassembled WGS sequence"/>
</dbReference>
<dbReference type="SUPFAM" id="SSF69318">
    <property type="entry name" value="Integrin alpha N-terminal domain"/>
    <property type="match status" value="1"/>
</dbReference>
<dbReference type="PANTHER" id="PTHR45460:SF2">
    <property type="entry name" value="ALPHA 1,3 GLUCANASE, GH71 FAMILY (EUROFUNG)"/>
    <property type="match status" value="1"/>
</dbReference>
<dbReference type="Pfam" id="PF13517">
    <property type="entry name" value="FG-GAP_3"/>
    <property type="match status" value="2"/>
</dbReference>
<dbReference type="STRING" id="1802701.A3A33_00170"/>
<gene>
    <name evidence="3" type="ORF">A3A33_00170</name>
</gene>
<sequence>MKATLAVLSVLVSLVGIAHAGGFCQPVLEWAWVGVIDAPETPWIQFTPMVADLNGDGIADVVFAHRNSGDTEIVITGLDGRTGSVILDIDGFDANNSLALGDIDNDGLIEIIVMNGDKTRLLAFENDGTLKWTSDPVSLQAEVYIPSPIGIADIDQDGSPEMIFGNAVFDANGTLKWKGFAGSGRASTSYNVHASNCVELDANSPGLEVLAGNTVYASDGQVIWNRSDIGDGWTAVTDFGNDGSPEVILNSETVYPIHELYVLDGITGQTIGTPYPLVKKGWAQPVVADLDGDCRPEVLLGTLGTGPLTALKWDGANFSIYWETVPIDLSGVATPSVFDINGDGYPEILYPGTNEWVILDGRTGQIISSTPHRSTTADENIVIADLDSDGHAELIVPSLGGSNTDNQIAVYSCSMWAPARPIWNQFEYHVTNINDDGSVPVVEKAPWQYGVGWFEQARDEDIAHPSPVGNTLHGVKTLPTDVTFSWALVGTTQYELYRETTKGIWTVPYLTVPSTTAQLFGDLLSPPNPYYYQVLAVDCVGTERAAE</sequence>
<dbReference type="InterPro" id="IPR028994">
    <property type="entry name" value="Integrin_alpha_N"/>
</dbReference>
<evidence type="ECO:0000256" key="1">
    <source>
        <dbReference type="ARBA" id="ARBA00022729"/>
    </source>
</evidence>
<proteinExistence type="predicted"/>
<reference evidence="3 4" key="1">
    <citation type="journal article" date="2016" name="Nat. Commun.">
        <title>Thousands of microbial genomes shed light on interconnected biogeochemical processes in an aquifer system.</title>
        <authorList>
            <person name="Anantharaman K."/>
            <person name="Brown C.T."/>
            <person name="Hug L.A."/>
            <person name="Sharon I."/>
            <person name="Castelle C.J."/>
            <person name="Probst A.J."/>
            <person name="Thomas B.C."/>
            <person name="Singh A."/>
            <person name="Wilkins M.J."/>
            <person name="Karaoz U."/>
            <person name="Brodie E.L."/>
            <person name="Williams K.H."/>
            <person name="Hubbard S.S."/>
            <person name="Banfield J.F."/>
        </authorList>
    </citation>
    <scope>NUCLEOTIDE SEQUENCE [LARGE SCALE GENOMIC DNA]</scope>
</reference>
<evidence type="ECO:0000313" key="4">
    <source>
        <dbReference type="Proteomes" id="UP000179047"/>
    </source>
</evidence>
<evidence type="ECO:0000256" key="2">
    <source>
        <dbReference type="SAM" id="SignalP"/>
    </source>
</evidence>
<keyword evidence="1 2" id="KW-0732">Signal</keyword>
<dbReference type="InterPro" id="IPR013517">
    <property type="entry name" value="FG-GAP"/>
</dbReference>
<evidence type="ECO:0000313" key="3">
    <source>
        <dbReference type="EMBL" id="OGN29059.1"/>
    </source>
</evidence>